<evidence type="ECO:0000313" key="2">
    <source>
        <dbReference type="Proteomes" id="UP001066276"/>
    </source>
</evidence>
<protein>
    <submittedName>
        <fullName evidence="1">Uncharacterized protein</fullName>
    </submittedName>
</protein>
<organism evidence="1 2">
    <name type="scientific">Pleurodeles waltl</name>
    <name type="common">Iberian ribbed newt</name>
    <dbReference type="NCBI Taxonomy" id="8319"/>
    <lineage>
        <taxon>Eukaryota</taxon>
        <taxon>Metazoa</taxon>
        <taxon>Chordata</taxon>
        <taxon>Craniata</taxon>
        <taxon>Vertebrata</taxon>
        <taxon>Euteleostomi</taxon>
        <taxon>Amphibia</taxon>
        <taxon>Batrachia</taxon>
        <taxon>Caudata</taxon>
        <taxon>Salamandroidea</taxon>
        <taxon>Salamandridae</taxon>
        <taxon>Pleurodelinae</taxon>
        <taxon>Pleurodeles</taxon>
    </lineage>
</organism>
<comment type="caution">
    <text evidence="1">The sequence shown here is derived from an EMBL/GenBank/DDBJ whole genome shotgun (WGS) entry which is preliminary data.</text>
</comment>
<dbReference type="EMBL" id="JANPWB010000004">
    <property type="protein sequence ID" value="KAJ1195429.1"/>
    <property type="molecule type" value="Genomic_DNA"/>
</dbReference>
<feature type="non-terminal residue" evidence="1">
    <location>
        <position position="77"/>
    </location>
</feature>
<feature type="non-terminal residue" evidence="1">
    <location>
        <position position="1"/>
    </location>
</feature>
<sequence>GKIPGFPPGWKWGKKEHFTCFKTAHKHPHSVSTGPAMSLAHLQPSRQLFYTLWVFQLQGGKVTPSTQGYGAPSRVRF</sequence>
<keyword evidence="2" id="KW-1185">Reference proteome</keyword>
<dbReference type="AlphaFoldDB" id="A0AAV7V5H4"/>
<evidence type="ECO:0000313" key="1">
    <source>
        <dbReference type="EMBL" id="KAJ1195429.1"/>
    </source>
</evidence>
<gene>
    <name evidence="1" type="ORF">NDU88_004709</name>
</gene>
<dbReference type="Proteomes" id="UP001066276">
    <property type="component" value="Chromosome 2_2"/>
</dbReference>
<accession>A0AAV7V5H4</accession>
<name>A0AAV7V5H4_PLEWA</name>
<proteinExistence type="predicted"/>
<reference evidence="1" key="1">
    <citation type="journal article" date="2022" name="bioRxiv">
        <title>Sequencing and chromosome-scale assembly of the giantPleurodeles waltlgenome.</title>
        <authorList>
            <person name="Brown T."/>
            <person name="Elewa A."/>
            <person name="Iarovenko S."/>
            <person name="Subramanian E."/>
            <person name="Araus A.J."/>
            <person name="Petzold A."/>
            <person name="Susuki M."/>
            <person name="Suzuki K.-i.T."/>
            <person name="Hayashi T."/>
            <person name="Toyoda A."/>
            <person name="Oliveira C."/>
            <person name="Osipova E."/>
            <person name="Leigh N.D."/>
            <person name="Simon A."/>
            <person name="Yun M.H."/>
        </authorList>
    </citation>
    <scope>NUCLEOTIDE SEQUENCE</scope>
    <source>
        <strain evidence="1">20211129_DDA</strain>
        <tissue evidence="1">Liver</tissue>
    </source>
</reference>